<organism evidence="1 2">
    <name type="scientific">Trichomalopsis sarcophagae</name>
    <dbReference type="NCBI Taxonomy" id="543379"/>
    <lineage>
        <taxon>Eukaryota</taxon>
        <taxon>Metazoa</taxon>
        <taxon>Ecdysozoa</taxon>
        <taxon>Arthropoda</taxon>
        <taxon>Hexapoda</taxon>
        <taxon>Insecta</taxon>
        <taxon>Pterygota</taxon>
        <taxon>Neoptera</taxon>
        <taxon>Endopterygota</taxon>
        <taxon>Hymenoptera</taxon>
        <taxon>Apocrita</taxon>
        <taxon>Proctotrupomorpha</taxon>
        <taxon>Chalcidoidea</taxon>
        <taxon>Pteromalidae</taxon>
        <taxon>Pteromalinae</taxon>
        <taxon>Trichomalopsis</taxon>
    </lineage>
</organism>
<dbReference type="Proteomes" id="UP000215335">
    <property type="component" value="Unassembled WGS sequence"/>
</dbReference>
<evidence type="ECO:0000313" key="2">
    <source>
        <dbReference type="Proteomes" id="UP000215335"/>
    </source>
</evidence>
<comment type="caution">
    <text evidence="1">The sequence shown here is derived from an EMBL/GenBank/DDBJ whole genome shotgun (WGS) entry which is preliminary data.</text>
</comment>
<gene>
    <name evidence="1" type="ORF">TSAR_010904</name>
</gene>
<keyword evidence="2" id="KW-1185">Reference proteome</keyword>
<reference evidence="1 2" key="1">
    <citation type="journal article" date="2017" name="Curr. Biol.">
        <title>The Evolution of Venom by Co-option of Single-Copy Genes.</title>
        <authorList>
            <person name="Martinson E.O."/>
            <person name="Mrinalini"/>
            <person name="Kelkar Y.D."/>
            <person name="Chang C.H."/>
            <person name="Werren J.H."/>
        </authorList>
    </citation>
    <scope>NUCLEOTIDE SEQUENCE [LARGE SCALE GENOMIC DNA]</scope>
    <source>
        <strain evidence="1 2">Alberta</strain>
        <tissue evidence="1">Whole body</tissue>
    </source>
</reference>
<protein>
    <submittedName>
        <fullName evidence="1">Uncharacterized protein</fullName>
    </submittedName>
</protein>
<proteinExistence type="predicted"/>
<dbReference type="EMBL" id="NNAY01000947">
    <property type="protein sequence ID" value="OXU25781.1"/>
    <property type="molecule type" value="Genomic_DNA"/>
</dbReference>
<name>A0A232F4S3_9HYME</name>
<evidence type="ECO:0000313" key="1">
    <source>
        <dbReference type="EMBL" id="OXU25781.1"/>
    </source>
</evidence>
<dbReference type="AlphaFoldDB" id="A0A232F4S3"/>
<accession>A0A232F4S3</accession>
<sequence length="32" mass="3727">MTVAGVLQLEEAYKAAINWSVRWITEQKHQLI</sequence>